<dbReference type="FunFam" id="3.40.1180.10:FF:000001">
    <property type="entry name" value="(2E,6E)-farnesyl-diphosphate-specific ditrans,polycis-undecaprenyl-diphosphate synthase"/>
    <property type="match status" value="1"/>
</dbReference>
<proteinExistence type="evidence at transcript level"/>
<dbReference type="PANTHER" id="PTHR10291:SF45">
    <property type="entry name" value="ALKYL TRANSFERASE"/>
    <property type="match status" value="1"/>
</dbReference>
<dbReference type="CDD" id="cd00475">
    <property type="entry name" value="Cis_IPPS"/>
    <property type="match status" value="1"/>
</dbReference>
<dbReference type="EMBL" id="MT136611">
    <property type="protein sequence ID" value="QNC49772.1"/>
    <property type="molecule type" value="mRNA"/>
</dbReference>
<dbReference type="GO" id="GO:0009409">
    <property type="term" value="P:response to cold"/>
    <property type="evidence" value="ECO:0007669"/>
    <property type="project" value="TreeGrafter"/>
</dbReference>
<organism evidence="3">
    <name type="scientific">Leucophyllum frutescens</name>
    <name type="common">Texas ranger</name>
    <name type="synonym">Terania frutescens</name>
    <dbReference type="NCBI Taxonomy" id="86643"/>
    <lineage>
        <taxon>Eukaryota</taxon>
        <taxon>Viridiplantae</taxon>
        <taxon>Streptophyta</taxon>
        <taxon>Embryophyta</taxon>
        <taxon>Tracheophyta</taxon>
        <taxon>Spermatophyta</taxon>
        <taxon>Magnoliopsida</taxon>
        <taxon>eudicotyledons</taxon>
        <taxon>Gunneridae</taxon>
        <taxon>Pentapetalae</taxon>
        <taxon>asterids</taxon>
        <taxon>lamiids</taxon>
        <taxon>Lamiales</taxon>
        <taxon>Scrophulariaceae</taxon>
        <taxon>Leucophylleae</taxon>
        <taxon>Leucophyllum</taxon>
    </lineage>
</organism>
<reference evidence="3" key="1">
    <citation type="journal article" date="2020" name="Plant">
        <title>The biosynthesis of the anti-microbial diterpenoid leubethanol in Leucophyllum frutescens proceeds via an all-cis prenyl intermediate.</title>
        <authorList>
            <person name="Miller G.P."/>
            <person name="Waheed Bhat W."/>
            <person name="Lanier E.R."/>
            <person name="Johnson S.R."/>
            <person name="Mathieu D.T."/>
            <person name="Hamberger B."/>
        </authorList>
    </citation>
    <scope>NUCLEOTIDE SEQUENCE</scope>
</reference>
<dbReference type="NCBIfam" id="TIGR00055">
    <property type="entry name" value="uppS"/>
    <property type="match status" value="1"/>
</dbReference>
<accession>A0A7G6J4K3</accession>
<keyword evidence="1 2" id="KW-0808">Transferase</keyword>
<dbReference type="Gene3D" id="3.40.1180.10">
    <property type="entry name" value="Decaprenyl diphosphate synthase-like"/>
    <property type="match status" value="1"/>
</dbReference>
<dbReference type="AlphaFoldDB" id="A0A7G6J4K3"/>
<evidence type="ECO:0000256" key="2">
    <source>
        <dbReference type="RuleBase" id="RU363018"/>
    </source>
</evidence>
<comment type="similarity">
    <text evidence="2">Belongs to the UPP synthase family.</text>
</comment>
<dbReference type="SUPFAM" id="SSF64005">
    <property type="entry name" value="Undecaprenyl diphosphate synthase"/>
    <property type="match status" value="1"/>
</dbReference>
<dbReference type="GO" id="GO:0009570">
    <property type="term" value="C:chloroplast stroma"/>
    <property type="evidence" value="ECO:0007669"/>
    <property type="project" value="TreeGrafter"/>
</dbReference>
<dbReference type="PROSITE" id="PS01066">
    <property type="entry name" value="UPP_SYNTHASE"/>
    <property type="match status" value="1"/>
</dbReference>
<dbReference type="Pfam" id="PF01255">
    <property type="entry name" value="Prenyltransf"/>
    <property type="match status" value="1"/>
</dbReference>
<name>A0A7G6J4K3_LEUFR</name>
<sequence>MHISSKLPIASPLFVRTIPPSPHKINIKKPISPLKLYRPHSQSSFKFPSAAASIIQPDDRTSPPIQLPADLQPELVPKHVAIIMDGHRRWAKNRGLSVQHGYTTGSQKLKQLLLQCRRLGISVLTVFAFSTENWNRPKVEVDLLMSNYEDFIQSFVLEQIMGHGLRFSVIGDKSRLSQSLQSTVAASEELAKANRGLHFIMALSYSGRQDIVEASKKIANDAEQGKLRSTEISESMFEQQLSTNVTNLPNPDLLIRTSGELRVSNFMPWQLAYAEFYFAAGKMFPEFDDDDFIDALRSFQQRQRRYGGK</sequence>
<dbReference type="InterPro" id="IPR036424">
    <property type="entry name" value="UPP_synth-like_sf"/>
</dbReference>
<dbReference type="GO" id="GO:0000287">
    <property type="term" value="F:magnesium ion binding"/>
    <property type="evidence" value="ECO:0007669"/>
    <property type="project" value="UniProtKB-ARBA"/>
</dbReference>
<evidence type="ECO:0000313" key="3">
    <source>
        <dbReference type="EMBL" id="QNC49772.1"/>
    </source>
</evidence>
<dbReference type="GO" id="GO:0009668">
    <property type="term" value="P:plastid membrane organization"/>
    <property type="evidence" value="ECO:0007669"/>
    <property type="project" value="TreeGrafter"/>
</dbReference>
<dbReference type="GO" id="GO:0045547">
    <property type="term" value="F:ditrans,polycis-polyprenyl diphosphate synthase [(2E,6E)-farnesyl diphosphate specific] activity"/>
    <property type="evidence" value="ECO:0007669"/>
    <property type="project" value="TreeGrafter"/>
</dbReference>
<dbReference type="GO" id="GO:0016094">
    <property type="term" value="P:polyprenol biosynthetic process"/>
    <property type="evidence" value="ECO:0007669"/>
    <property type="project" value="TreeGrafter"/>
</dbReference>
<dbReference type="InterPro" id="IPR018520">
    <property type="entry name" value="UPP_synth-like_CS"/>
</dbReference>
<protein>
    <recommendedName>
        <fullName evidence="2">Alkyl transferase</fullName>
        <ecNumber evidence="2">2.5.1.-</ecNumber>
    </recommendedName>
</protein>
<dbReference type="EC" id="2.5.1.-" evidence="2"/>
<evidence type="ECO:0000256" key="1">
    <source>
        <dbReference type="ARBA" id="ARBA00022679"/>
    </source>
</evidence>
<dbReference type="PANTHER" id="PTHR10291">
    <property type="entry name" value="DEHYDRODOLICHYL DIPHOSPHATE SYNTHASE FAMILY MEMBER"/>
    <property type="match status" value="1"/>
</dbReference>
<dbReference type="HAMAP" id="MF_01139">
    <property type="entry name" value="ISPT"/>
    <property type="match status" value="1"/>
</dbReference>
<dbReference type="InterPro" id="IPR001441">
    <property type="entry name" value="UPP_synth-like"/>
</dbReference>